<dbReference type="STRING" id="1285928.SAMN04487894_106283"/>
<keyword evidence="2" id="KW-1185">Reference proteome</keyword>
<evidence type="ECO:0000313" key="2">
    <source>
        <dbReference type="Proteomes" id="UP000198757"/>
    </source>
</evidence>
<name>A0A1G6SPA5_NIADE</name>
<evidence type="ECO:0000313" key="1">
    <source>
        <dbReference type="EMBL" id="SDD17946.1"/>
    </source>
</evidence>
<dbReference type="Proteomes" id="UP000198757">
    <property type="component" value="Unassembled WGS sequence"/>
</dbReference>
<proteinExistence type="predicted"/>
<dbReference type="OrthoDB" id="719419at2"/>
<reference evidence="2" key="1">
    <citation type="submission" date="2016-10" db="EMBL/GenBank/DDBJ databases">
        <authorList>
            <person name="Varghese N."/>
            <person name="Submissions S."/>
        </authorList>
    </citation>
    <scope>NUCLEOTIDE SEQUENCE [LARGE SCALE GENOMIC DNA]</scope>
    <source>
        <strain evidence="2">DSM 25811 / CCM 8410 / LMG 26954 / E90</strain>
    </source>
</reference>
<dbReference type="AlphaFoldDB" id="A0A1G6SPA5"/>
<dbReference type="EMBL" id="FMZO01000006">
    <property type="protein sequence ID" value="SDD17946.1"/>
    <property type="molecule type" value="Genomic_DNA"/>
</dbReference>
<gene>
    <name evidence="1" type="ORF">SAMN04487894_106283</name>
</gene>
<protein>
    <submittedName>
        <fullName evidence="1">Uncharacterized protein</fullName>
    </submittedName>
</protein>
<dbReference type="RefSeq" id="WP_090390595.1">
    <property type="nucleotide sequence ID" value="NZ_FMZO01000006.1"/>
</dbReference>
<accession>A0A1G6SPA5</accession>
<organism evidence="1 2">
    <name type="scientific">Niabella drilacis (strain DSM 25811 / CCM 8410 / CCUG 62505 / LMG 26954 / E90)</name>
    <dbReference type="NCBI Taxonomy" id="1285928"/>
    <lineage>
        <taxon>Bacteria</taxon>
        <taxon>Pseudomonadati</taxon>
        <taxon>Bacteroidota</taxon>
        <taxon>Chitinophagia</taxon>
        <taxon>Chitinophagales</taxon>
        <taxon>Chitinophagaceae</taxon>
        <taxon>Niabella</taxon>
    </lineage>
</organism>
<sequence length="981" mass="110090">MGKVIKCKFDRTTVASSPFLDHLLKGEVKRGDTISVKDGSKMKFYVDAGCFDDAVVSTETKWAFIYEQYYNSGDSKTYNGLWADIGGAGGGSSTPGQKAPDVGELLAKKESNAPVTALGIGTQYKKGTEFFISPAGTNYYYGFKQRVVVFTGNPEEEFYFFIIPYTDPNITYAYFHKNIRPFRFGDIVNLTICLHQYPDYVTGAGNYRANIYLLDKDKAGGIHYTKDSLEPPDELEDRLKELDLFKKEHKNKALTVSGSSGNINTYLNLTFPLSLDWRDADPGKKQRYFVPVVEIIEVKEGLIRDSRTIVDFRNFAENPSTGLMQYDQKLIGVEAVATYKDQPNSEILVEYETTAEILSRVESEKSEMIQYIGDIQYRNREHNPCAYSVIKVKHKERSLVVFDEYGMGMDGTEDRVFDILAGDASKESVTVTAKFKENAKAKEGPIHVGASYKCDRILNDGMEHKTSKDVFKMGWIVGQWKPSASRNMLDFFSANRFTTSFFAPLNGSKAPLLNAGVYDKTYKNDQEAKGVPKPSGELEKYRPVSVAEVQGLTDQDYEVAGDTLTLKLAYTYDRSIAEGTSMQNPVLDIFWYFKYFWPTEKMAQQYFVPVTTCRYPNQVARIRVFPDIQWEIALTYNYNAPLGFNSGNLSTYDVEAARKKYTEISQQEYDLATEQSALGKFKLGLFNPKINDKDVVKIEAELAERLRKICSIFYKLKKMANVVAYGTESGCDALRRKKVPFTFEIDAPSTGLKIAWGMQPSLVAGKTHKVGMQGSLDWFASPLIGAALTIKLHQLIGYIPHPLAKVIDGVISGINSIKGEHLNLKFEVNLVFEGKLNINIRAFQINSVNTTRENLSTPSEKSYIEGVFTVKLGITLEGKGKVRVPWTRYNFNFGAKAEASLKAYWDAKLKLQTREKGLMGALSGGFSGIKGQIIVEVIVGPATFTVYDKEDTWFKPDDVNPESDVSRDDGQKDILVPLISE</sequence>